<organism evidence="1 2">
    <name type="scientific">Naganishia vaughanmartiniae</name>
    <dbReference type="NCBI Taxonomy" id="1424756"/>
    <lineage>
        <taxon>Eukaryota</taxon>
        <taxon>Fungi</taxon>
        <taxon>Dikarya</taxon>
        <taxon>Basidiomycota</taxon>
        <taxon>Agaricomycotina</taxon>
        <taxon>Tremellomycetes</taxon>
        <taxon>Filobasidiales</taxon>
        <taxon>Filobasidiaceae</taxon>
        <taxon>Naganishia</taxon>
    </lineage>
</organism>
<sequence>MSSKAIGPDDKIPCPTVETLLWELEKLEEALEGAEKEETWERFGGGILRFAAVTRGGGHKFTEVFIEGMGVKGMGPRVVECMLSDRGRLSGVATDFLTSMAPRLGPNFSSLIPLYIPPTIRLLARPNKVYLRRAEKCLLTIVAHCPLPSLITLIRVGTQDKNEACRRSCGGALERILKEWDRELIGNKGLVELEVAMKRMATEKDAEVRKIGKRMWEDYAAKWPERIEEFTAPLTPTIKKYLDISQTKSSTSRTLFNAPAVRVKHPLSQTTTASTESTTRPTLGSRHASSSSSVNKDRNLQAIRGLGRAAENGGSQQTVPTVNGMKPFLLRSTSAMVSSSTSTGRAGMHRSASAANVFGGRHQIDEEDNGEDYFPSDITPSTFTSRPRVLSHASTPELTGAAMLRSLAQRGAGGLTSGGAPARRARIVSGLTQVTESRAGSTNPGIGMGRPQGAVRPTGRVVSSSATIGVGSRNVNGSKASDGRAGHASAIKPKMLVTSVLEQKKANGTSSVSDSTASKVEKEDSLAGEDEALEGSLPVEDTTVKAKAEAKTITTNPGGTVKTRQFFRPTPAAATGQAFLQASTTSNTSAASAKENRPLGELKRAVGTTRMGGGVTAPTASSGAKVVHRASQDPSKPLPTHNSLAYTRESSLNPQQPQAKLVISPRKPKQKLKPPVPAFMPISRNRAVKDGKPASSLHAPPEARARLNAHTRVKAVAVEPASIPLPESPAAKVTRKHKAVEQQTESATEILEKSVARPATTDVMISETEILLPVSPQKTSPSEQEGEATSNGDVPVEPQQSTPSTLKNALPSAASDNIDPIPSTNTGISCASTVRLERFADEESADDGDLSYGSVTFKKKDDQGLRETLARASAARAMANEQNVAPQISPVEVNLIDFSDHDPESPQKPSVRTQSPAKRTPLGPASPNQIMSVKKSARSGTPASPKVKQLQDFFEKRAFSPSPSPERQTSSTSPISPRRAGTTPTATPPKPRVLG</sequence>
<accession>A0ACC2X790</accession>
<keyword evidence="2" id="KW-1185">Reference proteome</keyword>
<reference evidence="1" key="1">
    <citation type="submission" date="2023-04" db="EMBL/GenBank/DDBJ databases">
        <title>Draft Genome sequencing of Naganishia species isolated from polar environments using Oxford Nanopore Technology.</title>
        <authorList>
            <person name="Leo P."/>
            <person name="Venkateswaran K."/>
        </authorList>
    </citation>
    <scope>NUCLEOTIDE SEQUENCE</scope>
    <source>
        <strain evidence="1">MNA-CCFEE 5425</strain>
    </source>
</reference>
<dbReference type="Proteomes" id="UP001243375">
    <property type="component" value="Unassembled WGS sequence"/>
</dbReference>
<dbReference type="EMBL" id="JASBWU010000010">
    <property type="protein sequence ID" value="KAJ9118622.1"/>
    <property type="molecule type" value="Genomic_DNA"/>
</dbReference>
<name>A0ACC2X790_9TREE</name>
<protein>
    <submittedName>
        <fullName evidence="1">Uncharacterized protein</fullName>
    </submittedName>
</protein>
<gene>
    <name evidence="1" type="ORF">QFC22_003842</name>
</gene>
<evidence type="ECO:0000313" key="1">
    <source>
        <dbReference type="EMBL" id="KAJ9118622.1"/>
    </source>
</evidence>
<comment type="caution">
    <text evidence="1">The sequence shown here is derived from an EMBL/GenBank/DDBJ whole genome shotgun (WGS) entry which is preliminary data.</text>
</comment>
<evidence type="ECO:0000313" key="2">
    <source>
        <dbReference type="Proteomes" id="UP001243375"/>
    </source>
</evidence>
<proteinExistence type="predicted"/>